<dbReference type="Proteomes" id="UP000236736">
    <property type="component" value="Unassembled WGS sequence"/>
</dbReference>
<gene>
    <name evidence="1" type="ORF">SAMN03080598_04143</name>
</gene>
<proteinExistence type="predicted"/>
<evidence type="ECO:0000313" key="2">
    <source>
        <dbReference type="Proteomes" id="UP000236736"/>
    </source>
</evidence>
<dbReference type="EMBL" id="FNVR01000045">
    <property type="protein sequence ID" value="SEG48081.1"/>
    <property type="molecule type" value="Genomic_DNA"/>
</dbReference>
<dbReference type="InterPro" id="IPR036938">
    <property type="entry name" value="PAP2/HPO_sf"/>
</dbReference>
<name>A0A1H6AHT8_9BACT</name>
<organism evidence="1 2">
    <name type="scientific">Algoriphagus boritolerans DSM 17298 = JCM 18970</name>
    <dbReference type="NCBI Taxonomy" id="1120964"/>
    <lineage>
        <taxon>Bacteria</taxon>
        <taxon>Pseudomonadati</taxon>
        <taxon>Bacteroidota</taxon>
        <taxon>Cytophagia</taxon>
        <taxon>Cytophagales</taxon>
        <taxon>Cyclobacteriaceae</taxon>
        <taxon>Algoriphagus</taxon>
    </lineage>
</organism>
<evidence type="ECO:0008006" key="3">
    <source>
        <dbReference type="Google" id="ProtNLM"/>
    </source>
</evidence>
<keyword evidence="2" id="KW-1185">Reference proteome</keyword>
<dbReference type="PANTHER" id="PTHR34599">
    <property type="entry name" value="PEROXIDASE-RELATED"/>
    <property type="match status" value="1"/>
</dbReference>
<dbReference type="Gene3D" id="1.10.606.20">
    <property type="match status" value="1"/>
</dbReference>
<dbReference type="AlphaFoldDB" id="A0A1H6AHT8"/>
<accession>A0A1H6AHT8</accession>
<dbReference type="InterPro" id="IPR052559">
    <property type="entry name" value="V-haloperoxidase"/>
</dbReference>
<dbReference type="PANTHER" id="PTHR34599:SF1">
    <property type="entry name" value="PHOSPHATIDIC ACID PHOSPHATASE TYPE 2_HALOPEROXIDASE DOMAIN-CONTAINING PROTEIN"/>
    <property type="match status" value="1"/>
</dbReference>
<sequence length="457" mass="50586">MKSKFSLRGKIASTFLMLFLFSLLYSCQELDQLLPNSQTPSNAQTPSMEKADIVYEWYNFMEVRQRNVTPQPAPFTAGRAYAYIGVGLFESVQPGIPGGSSFSSKLYQMPAMPKPDNSKVYSWQASANAALASMFKQFLTNLSVDDIESIDAKELANYNDLKSTTPENVLERSAAFGRSVADAIFQWSGSDNYSVTSGTYIPLSQPWAWIPTPPNFASAIADNLQYSRPFLKYTLNSTVPPVPVAYSDDSSSEFYKAAKETHDLGGTMTATDADKATANWWADAGGPGLGIPAPYHYLSVVTSVLKSQNAGLWKAAEVYAKTGIALKDGPINTFRAKYHYNFIRPITYIRKNIDSDWLSHLGNPPYPEYPSGLVGFYSPVIQVLIKEFGDIPATDDSYTWRGLPARQFSSLSQMLKEASDSRIYAGIHYRFTQDASIEIGVQLGNEIDKIRVVGPEY</sequence>
<reference evidence="2" key="1">
    <citation type="submission" date="2016-10" db="EMBL/GenBank/DDBJ databases">
        <authorList>
            <person name="Varghese N."/>
            <person name="Submissions S."/>
        </authorList>
    </citation>
    <scope>NUCLEOTIDE SEQUENCE [LARGE SCALE GENOMIC DNA]</scope>
    <source>
        <strain evidence="2">DSM 17298</strain>
    </source>
</reference>
<evidence type="ECO:0000313" key="1">
    <source>
        <dbReference type="EMBL" id="SEG48081.1"/>
    </source>
</evidence>
<dbReference type="STRING" id="1120964.GCA_001313265_07300"/>
<dbReference type="SUPFAM" id="SSF48317">
    <property type="entry name" value="Acid phosphatase/Vanadium-dependent haloperoxidase"/>
    <property type="match status" value="1"/>
</dbReference>
<dbReference type="CDD" id="cd03398">
    <property type="entry name" value="PAP2_haloperoxidase"/>
    <property type="match status" value="1"/>
</dbReference>
<dbReference type="PROSITE" id="PS51257">
    <property type="entry name" value="PROKAR_LIPOPROTEIN"/>
    <property type="match status" value="1"/>
</dbReference>
<dbReference type="RefSeq" id="WP_146064464.1">
    <property type="nucleotide sequence ID" value="NZ_FNVR01000045.1"/>
</dbReference>
<protein>
    <recommendedName>
        <fullName evidence="3">PAP2 superfamily protein</fullName>
    </recommendedName>
</protein>
<dbReference type="OrthoDB" id="7793240at2"/>